<dbReference type="PANTHER" id="PTHR43842">
    <property type="entry name" value="PROPIONYL-COA CARBOXYLASE BETA CHAIN"/>
    <property type="match status" value="1"/>
</dbReference>
<dbReference type="PANTHER" id="PTHR43842:SF2">
    <property type="entry name" value="PROPIONYL-COA CARBOXYLASE BETA CHAIN, MITOCHONDRIAL"/>
    <property type="match status" value="1"/>
</dbReference>
<gene>
    <name evidence="3" type="ORF">BN112_1883</name>
</gene>
<dbReference type="KEGG" id="bbh:BN112_1883"/>
<accession>A0A0C6P5E3</accession>
<name>A0A0C6P5E3_BORBO</name>
<protein>
    <submittedName>
        <fullName evidence="3">Putative acyl-CoA carboxylase</fullName>
    </submittedName>
</protein>
<dbReference type="Pfam" id="PF01039">
    <property type="entry name" value="Carboxyl_trans"/>
    <property type="match status" value="1"/>
</dbReference>
<dbReference type="EMBL" id="HE965806">
    <property type="protein sequence ID" value="CCJ53800.1"/>
    <property type="molecule type" value="Genomic_DNA"/>
</dbReference>
<reference evidence="3 4" key="1">
    <citation type="journal article" date="2012" name="BMC Genomics">
        <title>Comparative genomics of the classical Bordetella subspecies: the evolution and exchange of virulence-associated diversity amongst closely related pathogens.</title>
        <authorList>
            <person name="Park J."/>
            <person name="Zhang Y."/>
            <person name="Buboltz A.M."/>
            <person name="Zhang X."/>
            <person name="Schuster S.C."/>
            <person name="Ahuja U."/>
            <person name="Liu M."/>
            <person name="Miller J.F."/>
            <person name="Sebaihia M."/>
            <person name="Bentley S.D."/>
            <person name="Parkhill J."/>
            <person name="Harvill E.T."/>
        </authorList>
    </citation>
    <scope>NUCLEOTIDE SEQUENCE [LARGE SCALE GENOMIC DNA]</scope>
    <source>
        <strain evidence="3 4">253</strain>
    </source>
</reference>
<dbReference type="RefSeq" id="WP_015064214.1">
    <property type="nucleotide sequence ID" value="NC_019382.1"/>
</dbReference>
<feature type="domain" description="CoA carboxyltransferase N-terminal" evidence="1">
    <location>
        <begin position="1"/>
        <end position="256"/>
    </location>
</feature>
<sequence>MSHEELLVDYAARKDHALGMGGPAKLEKRRAEGVLNARERLEILLDPGTFEESGLFAVSHRKEVAERTPADGKIAGYGKVQARKVAVVANDFTVMGASSSVVNGKKIRHMREVATKNGLPLIFLGESTGARMPDRMGAEGRAILGQDPYEYRRLRETPWVSALLGPCYGSSTWYACLSDFVVMRRGATMAVASGRVTSKAIRQEIDSEELGGWRMHTQSTGLVDALAETDEEALEIVKKWLAYFPSNQNEPPPRQAVTPESVPDTGAILQHVPTDSNKVYDVRKAIDCIVDRDSVMELKARFGRSICTMVARLDGHPVGILASNPMFKGGAIDVDACNKAISFLVLCDSFNIPLVFLVDQPGFLIGIEGERRAAPGRIMNWMNAISLVTVPKISVIMRKSYGQAYLNMGGGRNSDEVLAWPSADLGFMAPGVGANVLFGVNEQDDPERYRELVAQLSKDTSAWGLAALYETHAVIDPRETRAHLIRLLDIHRGAQGRRIGQHLLSNWPTTY</sequence>
<proteinExistence type="predicted"/>
<dbReference type="SUPFAM" id="SSF52096">
    <property type="entry name" value="ClpP/crotonase"/>
    <property type="match status" value="2"/>
</dbReference>
<dbReference type="OrthoDB" id="9803706at2"/>
<dbReference type="GO" id="GO:0009317">
    <property type="term" value="C:acetyl-CoA carboxylase complex"/>
    <property type="evidence" value="ECO:0007669"/>
    <property type="project" value="TreeGrafter"/>
</dbReference>
<feature type="domain" description="CoA carboxyltransferase C-terminal" evidence="2">
    <location>
        <begin position="267"/>
        <end position="509"/>
    </location>
</feature>
<dbReference type="Proteomes" id="UP000007564">
    <property type="component" value="Chromosome"/>
</dbReference>
<dbReference type="InterPro" id="IPR029045">
    <property type="entry name" value="ClpP/crotonase-like_dom_sf"/>
</dbReference>
<dbReference type="Gene3D" id="3.90.226.10">
    <property type="entry name" value="2-enoyl-CoA Hydratase, Chain A, domain 1"/>
    <property type="match status" value="2"/>
</dbReference>
<evidence type="ECO:0000259" key="2">
    <source>
        <dbReference type="PROSITE" id="PS50989"/>
    </source>
</evidence>
<dbReference type="HOGENOM" id="CLU_018822_6_1_4"/>
<evidence type="ECO:0000313" key="3">
    <source>
        <dbReference type="EMBL" id="CCJ53800.1"/>
    </source>
</evidence>
<dbReference type="InterPro" id="IPR011763">
    <property type="entry name" value="COA_CT_C"/>
</dbReference>
<evidence type="ECO:0000313" key="4">
    <source>
        <dbReference type="Proteomes" id="UP000007564"/>
    </source>
</evidence>
<dbReference type="InterPro" id="IPR034733">
    <property type="entry name" value="AcCoA_carboxyl_beta"/>
</dbReference>
<evidence type="ECO:0000259" key="1">
    <source>
        <dbReference type="PROSITE" id="PS50980"/>
    </source>
</evidence>
<dbReference type="PROSITE" id="PS50980">
    <property type="entry name" value="COA_CT_NTER"/>
    <property type="match status" value="1"/>
</dbReference>
<dbReference type="AlphaFoldDB" id="A0A0C6P5E3"/>
<dbReference type="InterPro" id="IPR011762">
    <property type="entry name" value="COA_CT_N"/>
</dbReference>
<dbReference type="InterPro" id="IPR051047">
    <property type="entry name" value="AccD/PCCB"/>
</dbReference>
<dbReference type="PROSITE" id="PS50989">
    <property type="entry name" value="COA_CT_CTER"/>
    <property type="match status" value="1"/>
</dbReference>
<organism evidence="3 4">
    <name type="scientific">Bordetella bronchiseptica 253</name>
    <dbReference type="NCBI Taxonomy" id="568707"/>
    <lineage>
        <taxon>Bacteria</taxon>
        <taxon>Pseudomonadati</taxon>
        <taxon>Pseudomonadota</taxon>
        <taxon>Betaproteobacteria</taxon>
        <taxon>Burkholderiales</taxon>
        <taxon>Alcaligenaceae</taxon>
        <taxon>Bordetella</taxon>
    </lineage>
</organism>
<dbReference type="GO" id="GO:0004658">
    <property type="term" value="F:propionyl-CoA carboxylase activity"/>
    <property type="evidence" value="ECO:0007669"/>
    <property type="project" value="TreeGrafter"/>
</dbReference>